<evidence type="ECO:0000256" key="1">
    <source>
        <dbReference type="ARBA" id="ARBA00022679"/>
    </source>
</evidence>
<evidence type="ECO:0000313" key="4">
    <source>
        <dbReference type="Proteomes" id="UP000307380"/>
    </source>
</evidence>
<dbReference type="AlphaFoldDB" id="A0A4S4FZK2"/>
<dbReference type="InterPro" id="IPR016181">
    <property type="entry name" value="Acyl_CoA_acyltransferase"/>
</dbReference>
<dbReference type="Proteomes" id="UP000307380">
    <property type="component" value="Unassembled WGS sequence"/>
</dbReference>
<dbReference type="Pfam" id="PF13508">
    <property type="entry name" value="Acetyltransf_7"/>
    <property type="match status" value="1"/>
</dbReference>
<dbReference type="SUPFAM" id="SSF55729">
    <property type="entry name" value="Acyl-CoA N-acyltransferases (Nat)"/>
    <property type="match status" value="1"/>
</dbReference>
<dbReference type="InterPro" id="IPR000182">
    <property type="entry name" value="GNAT_dom"/>
</dbReference>
<organism evidence="3 4">
    <name type="scientific">Orlajensenia flava</name>
    <dbReference type="NCBI Taxonomy" id="2565934"/>
    <lineage>
        <taxon>Bacteria</taxon>
        <taxon>Bacillati</taxon>
        <taxon>Actinomycetota</taxon>
        <taxon>Actinomycetes</taxon>
        <taxon>Micrococcales</taxon>
        <taxon>Microbacteriaceae</taxon>
        <taxon>Orlajensenia</taxon>
    </lineage>
</organism>
<reference evidence="3 4" key="1">
    <citation type="submission" date="2019-04" db="EMBL/GenBank/DDBJ databases">
        <authorList>
            <person name="Jiang L."/>
        </authorList>
    </citation>
    <scope>NUCLEOTIDE SEQUENCE [LARGE SCALE GENOMIC DNA]</scope>
    <source>
        <strain evidence="3 4">YIM 131861</strain>
    </source>
</reference>
<proteinExistence type="predicted"/>
<dbReference type="PANTHER" id="PTHR13947">
    <property type="entry name" value="GNAT FAMILY N-ACETYLTRANSFERASE"/>
    <property type="match status" value="1"/>
</dbReference>
<dbReference type="PANTHER" id="PTHR13947:SF37">
    <property type="entry name" value="LD18367P"/>
    <property type="match status" value="1"/>
</dbReference>
<dbReference type="PROSITE" id="PS51186">
    <property type="entry name" value="GNAT"/>
    <property type="match status" value="1"/>
</dbReference>
<comment type="caution">
    <text evidence="3">The sequence shown here is derived from an EMBL/GenBank/DDBJ whole genome shotgun (WGS) entry which is preliminary data.</text>
</comment>
<feature type="domain" description="N-acetyltransferase" evidence="2">
    <location>
        <begin position="1"/>
        <end position="160"/>
    </location>
</feature>
<evidence type="ECO:0000313" key="3">
    <source>
        <dbReference type="EMBL" id="THG36293.1"/>
    </source>
</evidence>
<accession>A0A4S4FZK2</accession>
<dbReference type="GO" id="GO:0008080">
    <property type="term" value="F:N-acetyltransferase activity"/>
    <property type="evidence" value="ECO:0007669"/>
    <property type="project" value="InterPro"/>
</dbReference>
<keyword evidence="1 3" id="KW-0808">Transferase</keyword>
<gene>
    <name evidence="3" type="ORF">E6C70_00995</name>
</gene>
<dbReference type="OrthoDB" id="273614at2"/>
<dbReference type="CDD" id="cd04301">
    <property type="entry name" value="NAT_SF"/>
    <property type="match status" value="1"/>
</dbReference>
<keyword evidence="4" id="KW-1185">Reference proteome</keyword>
<name>A0A4S4FZK2_9MICO</name>
<dbReference type="EMBL" id="SSSN01000002">
    <property type="protein sequence ID" value="THG36293.1"/>
    <property type="molecule type" value="Genomic_DNA"/>
</dbReference>
<dbReference type="Gene3D" id="3.40.630.30">
    <property type="match status" value="1"/>
</dbReference>
<evidence type="ECO:0000259" key="2">
    <source>
        <dbReference type="PROSITE" id="PS51186"/>
    </source>
</evidence>
<protein>
    <submittedName>
        <fullName evidence="3">GNAT family N-acetyltransferase</fullName>
    </submittedName>
</protein>
<dbReference type="InterPro" id="IPR050769">
    <property type="entry name" value="NAT_camello-type"/>
</dbReference>
<sequence>MMPAETETVAELIDAAYSHDYELHASYRANIVAVADRARDNQVWVAEDRASGRLIGTVTTPHAGRAISELAQDGELDFRLLAVDPAARRSGIGELLTRHVLMLARIRRAERVVMNSGPEMVGAHRLYERMGFTRMPDREPIIVRDDGSTLQLLAFGYRLG</sequence>